<dbReference type="PROSITE" id="PS50043">
    <property type="entry name" value="HTH_LUXR_2"/>
    <property type="match status" value="1"/>
</dbReference>
<reference evidence="7 8" key="1">
    <citation type="submission" date="2007-03" db="EMBL/GenBank/DDBJ databases">
        <title>Complete sequence of Shewanella loihica PV-4.</title>
        <authorList>
            <consortium name="US DOE Joint Genome Institute"/>
            <person name="Copeland A."/>
            <person name="Lucas S."/>
            <person name="Lapidus A."/>
            <person name="Barry K."/>
            <person name="Detter J.C."/>
            <person name="Glavina del Rio T."/>
            <person name="Hammon N."/>
            <person name="Israni S."/>
            <person name="Dalin E."/>
            <person name="Tice H."/>
            <person name="Pitluck S."/>
            <person name="Chain P."/>
            <person name="Malfatti S."/>
            <person name="Shin M."/>
            <person name="Vergez L."/>
            <person name="Schmutz J."/>
            <person name="Larimer F."/>
            <person name="Land M."/>
            <person name="Hauser L."/>
            <person name="Kyrpides N."/>
            <person name="Mikhailova N."/>
            <person name="Romine M.F."/>
            <person name="Serres G."/>
            <person name="Fredrickson J."/>
            <person name="Tiedje J."/>
            <person name="Richardson P."/>
        </authorList>
    </citation>
    <scope>NUCLEOTIDE SEQUENCE [LARGE SCALE GENOMIC DNA]</scope>
    <source>
        <strain evidence="8">ATCC BAA-1088 / PV-4</strain>
    </source>
</reference>
<dbReference type="EMBL" id="CP000606">
    <property type="protein sequence ID" value="ABO22481.1"/>
    <property type="molecule type" value="Genomic_DNA"/>
</dbReference>
<dbReference type="InterPro" id="IPR036388">
    <property type="entry name" value="WH-like_DNA-bd_sf"/>
</dbReference>
<name>A3QAI3_SHELP</name>
<dbReference type="SMART" id="SM00448">
    <property type="entry name" value="REC"/>
    <property type="match status" value="1"/>
</dbReference>
<dbReference type="GO" id="GO:0006355">
    <property type="term" value="P:regulation of DNA-templated transcription"/>
    <property type="evidence" value="ECO:0007669"/>
    <property type="project" value="InterPro"/>
</dbReference>
<dbReference type="InterPro" id="IPR001789">
    <property type="entry name" value="Sig_transdc_resp-reg_receiver"/>
</dbReference>
<dbReference type="Gene3D" id="3.40.50.2300">
    <property type="match status" value="1"/>
</dbReference>
<feature type="domain" description="Response regulatory" evidence="6">
    <location>
        <begin position="10"/>
        <end position="124"/>
    </location>
</feature>
<dbReference type="CDD" id="cd06170">
    <property type="entry name" value="LuxR_C_like"/>
    <property type="match status" value="1"/>
</dbReference>
<gene>
    <name evidence="7" type="ordered locus">Shew_0609</name>
</gene>
<keyword evidence="2" id="KW-0238">DNA-binding</keyword>
<dbReference type="RefSeq" id="WP_011864415.1">
    <property type="nucleotide sequence ID" value="NC_009092.1"/>
</dbReference>
<dbReference type="PANTHER" id="PTHR44688">
    <property type="entry name" value="DNA-BINDING TRANSCRIPTIONAL ACTIVATOR DEVR_DOSR"/>
    <property type="match status" value="1"/>
</dbReference>
<organism evidence="7 8">
    <name type="scientific">Shewanella loihica (strain ATCC BAA-1088 / PV-4)</name>
    <dbReference type="NCBI Taxonomy" id="323850"/>
    <lineage>
        <taxon>Bacteria</taxon>
        <taxon>Pseudomonadati</taxon>
        <taxon>Pseudomonadota</taxon>
        <taxon>Gammaproteobacteria</taxon>
        <taxon>Alteromonadales</taxon>
        <taxon>Shewanellaceae</taxon>
        <taxon>Shewanella</taxon>
    </lineage>
</organism>
<dbReference type="Pfam" id="PF00072">
    <property type="entry name" value="Response_reg"/>
    <property type="match status" value="1"/>
</dbReference>
<dbReference type="SUPFAM" id="SSF46894">
    <property type="entry name" value="C-terminal effector domain of the bipartite response regulators"/>
    <property type="match status" value="1"/>
</dbReference>
<dbReference type="HOGENOM" id="CLU_000445_90_4_6"/>
<evidence type="ECO:0000256" key="3">
    <source>
        <dbReference type="ARBA" id="ARBA00023163"/>
    </source>
</evidence>
<evidence type="ECO:0000259" key="6">
    <source>
        <dbReference type="PROSITE" id="PS50110"/>
    </source>
</evidence>
<dbReference type="InterPro" id="IPR011006">
    <property type="entry name" value="CheY-like_superfamily"/>
</dbReference>
<accession>A3QAI3</accession>
<protein>
    <submittedName>
        <fullName evidence="7">Two component transcriptional regulator, LuxR family</fullName>
    </submittedName>
</protein>
<dbReference type="SMART" id="SM00421">
    <property type="entry name" value="HTH_LUXR"/>
    <property type="match status" value="1"/>
</dbReference>
<dbReference type="InterPro" id="IPR000792">
    <property type="entry name" value="Tscrpt_reg_LuxR_C"/>
</dbReference>
<dbReference type="KEGG" id="slo:Shew_0609"/>
<dbReference type="STRING" id="323850.Shew_0609"/>
<feature type="domain" description="HTH luxR-type" evidence="5">
    <location>
        <begin position="136"/>
        <end position="199"/>
    </location>
</feature>
<dbReference type="InterPro" id="IPR016032">
    <property type="entry name" value="Sig_transdc_resp-reg_C-effctor"/>
</dbReference>
<dbReference type="GO" id="GO:0003677">
    <property type="term" value="F:DNA binding"/>
    <property type="evidence" value="ECO:0007669"/>
    <property type="project" value="UniProtKB-KW"/>
</dbReference>
<dbReference type="AlphaFoldDB" id="A3QAI3"/>
<evidence type="ECO:0000256" key="2">
    <source>
        <dbReference type="ARBA" id="ARBA00023125"/>
    </source>
</evidence>
<dbReference type="PANTHER" id="PTHR44688:SF16">
    <property type="entry name" value="DNA-BINDING TRANSCRIPTIONAL ACTIVATOR DEVR_DOSR"/>
    <property type="match status" value="1"/>
</dbReference>
<dbReference type="SUPFAM" id="SSF52172">
    <property type="entry name" value="CheY-like"/>
    <property type="match status" value="1"/>
</dbReference>
<evidence type="ECO:0000313" key="8">
    <source>
        <dbReference type="Proteomes" id="UP000001558"/>
    </source>
</evidence>
<evidence type="ECO:0000313" key="7">
    <source>
        <dbReference type="EMBL" id="ABO22481.1"/>
    </source>
</evidence>
<keyword evidence="1" id="KW-0805">Transcription regulation</keyword>
<dbReference type="Pfam" id="PF00196">
    <property type="entry name" value="GerE"/>
    <property type="match status" value="1"/>
</dbReference>
<dbReference type="GO" id="GO:0000160">
    <property type="term" value="P:phosphorelay signal transduction system"/>
    <property type="evidence" value="ECO:0007669"/>
    <property type="project" value="InterPro"/>
</dbReference>
<feature type="modified residue" description="4-aspartylphosphate" evidence="4">
    <location>
        <position position="59"/>
    </location>
</feature>
<proteinExistence type="predicted"/>
<dbReference type="CDD" id="cd17537">
    <property type="entry name" value="REC_FixJ"/>
    <property type="match status" value="1"/>
</dbReference>
<dbReference type="PROSITE" id="PS50110">
    <property type="entry name" value="RESPONSE_REGULATORY"/>
    <property type="match status" value="1"/>
</dbReference>
<dbReference type="Proteomes" id="UP000001558">
    <property type="component" value="Chromosome"/>
</dbReference>
<dbReference type="PRINTS" id="PR00038">
    <property type="entry name" value="HTHLUXR"/>
</dbReference>
<dbReference type="eggNOG" id="COG4566">
    <property type="taxonomic scope" value="Bacteria"/>
</dbReference>
<sequence>MPQATPQPMPLYLVDDDEAVLDSLSFMLRQFGYEMTTFVSGLRFLEEVDLSRPGCVILDSRMPAISGQALQQELLTKQSPLGIIFLTGHGDLPMAVNAFRQGACDFFQKPVSGQALAAAIDKSMLHSQKAFEALQLSHNLATLSDREHQVLELLIQGKTNKQLSEALFLSLRTIEVHRSNVMKKLKVHNLAELAKYSQI</sequence>
<evidence type="ECO:0000259" key="5">
    <source>
        <dbReference type="PROSITE" id="PS50043"/>
    </source>
</evidence>
<dbReference type="Gene3D" id="1.10.10.10">
    <property type="entry name" value="Winged helix-like DNA-binding domain superfamily/Winged helix DNA-binding domain"/>
    <property type="match status" value="1"/>
</dbReference>
<keyword evidence="3" id="KW-0804">Transcription</keyword>
<keyword evidence="8" id="KW-1185">Reference proteome</keyword>
<keyword evidence="4" id="KW-0597">Phosphoprotein</keyword>
<evidence type="ECO:0000256" key="4">
    <source>
        <dbReference type="PROSITE-ProRule" id="PRU00169"/>
    </source>
</evidence>
<evidence type="ECO:0000256" key="1">
    <source>
        <dbReference type="ARBA" id="ARBA00023015"/>
    </source>
</evidence>